<name>G4Z2R4_PHYSP</name>
<gene>
    <name evidence="1" type="ORF">PHYSODRAFT_463818</name>
</gene>
<evidence type="ECO:0000313" key="2">
    <source>
        <dbReference type="Proteomes" id="UP000002640"/>
    </source>
</evidence>
<dbReference type="AlphaFoldDB" id="G4Z2R4"/>
<dbReference type="InParanoid" id="G4Z2R4"/>
<dbReference type="RefSeq" id="XP_009524906.1">
    <property type="nucleotide sequence ID" value="XM_009526611.1"/>
</dbReference>
<evidence type="ECO:0000313" key="1">
    <source>
        <dbReference type="EMBL" id="EGZ22189.1"/>
    </source>
</evidence>
<feature type="non-terminal residue" evidence="1">
    <location>
        <position position="1"/>
    </location>
</feature>
<protein>
    <submittedName>
        <fullName evidence="1">Uncharacterized protein</fullName>
    </submittedName>
</protein>
<reference evidence="1 2" key="1">
    <citation type="journal article" date="2006" name="Science">
        <title>Phytophthora genome sequences uncover evolutionary origins and mechanisms of pathogenesis.</title>
        <authorList>
            <person name="Tyler B.M."/>
            <person name="Tripathy S."/>
            <person name="Zhang X."/>
            <person name="Dehal P."/>
            <person name="Jiang R.H."/>
            <person name="Aerts A."/>
            <person name="Arredondo F.D."/>
            <person name="Baxter L."/>
            <person name="Bensasson D."/>
            <person name="Beynon J.L."/>
            <person name="Chapman J."/>
            <person name="Damasceno C.M."/>
            <person name="Dorrance A.E."/>
            <person name="Dou D."/>
            <person name="Dickerman A.W."/>
            <person name="Dubchak I.L."/>
            <person name="Garbelotto M."/>
            <person name="Gijzen M."/>
            <person name="Gordon S.G."/>
            <person name="Govers F."/>
            <person name="Grunwald N.J."/>
            <person name="Huang W."/>
            <person name="Ivors K.L."/>
            <person name="Jones R.W."/>
            <person name="Kamoun S."/>
            <person name="Krampis K."/>
            <person name="Lamour K.H."/>
            <person name="Lee M.K."/>
            <person name="McDonald W.H."/>
            <person name="Medina M."/>
            <person name="Meijer H.J."/>
            <person name="Nordberg E.K."/>
            <person name="Maclean D.J."/>
            <person name="Ospina-Giraldo M.D."/>
            <person name="Morris P.F."/>
            <person name="Phuntumart V."/>
            <person name="Putnam N.H."/>
            <person name="Rash S."/>
            <person name="Rose J.K."/>
            <person name="Sakihama Y."/>
            <person name="Salamov A.A."/>
            <person name="Savidor A."/>
            <person name="Scheuring C.F."/>
            <person name="Smith B.M."/>
            <person name="Sobral B.W."/>
            <person name="Terry A."/>
            <person name="Torto-Alalibo T.A."/>
            <person name="Win J."/>
            <person name="Xu Z."/>
            <person name="Zhang H."/>
            <person name="Grigoriev I.V."/>
            <person name="Rokhsar D.S."/>
            <person name="Boore J.L."/>
        </authorList>
    </citation>
    <scope>NUCLEOTIDE SEQUENCE [LARGE SCALE GENOMIC DNA]</scope>
    <source>
        <strain evidence="1 2">P6497</strain>
    </source>
</reference>
<sequence>GVTVFAAPRSPTYRYVVSSKAGKISISLEDQKTKQQWRTGYLAEDAYLTHMNRIGNAAVGDYVSVSVRQNSDVLDTSKTRRELVSVDGGLQLELSSKIKFGQSAWSAKF</sequence>
<dbReference type="KEGG" id="psoj:PHYSODRAFT_463818"/>
<accession>G4Z2R4</accession>
<dbReference type="EMBL" id="JH159153">
    <property type="protein sequence ID" value="EGZ22189.1"/>
    <property type="molecule type" value="Genomic_DNA"/>
</dbReference>
<feature type="non-terminal residue" evidence="1">
    <location>
        <position position="109"/>
    </location>
</feature>
<organism evidence="1 2">
    <name type="scientific">Phytophthora sojae (strain P6497)</name>
    <name type="common">Soybean stem and root rot agent</name>
    <name type="synonym">Phytophthora megasperma f. sp. glycines</name>
    <dbReference type="NCBI Taxonomy" id="1094619"/>
    <lineage>
        <taxon>Eukaryota</taxon>
        <taxon>Sar</taxon>
        <taxon>Stramenopiles</taxon>
        <taxon>Oomycota</taxon>
        <taxon>Peronosporomycetes</taxon>
        <taxon>Peronosporales</taxon>
        <taxon>Peronosporaceae</taxon>
        <taxon>Phytophthora</taxon>
    </lineage>
</organism>
<proteinExistence type="predicted"/>
<keyword evidence="2" id="KW-1185">Reference proteome</keyword>
<dbReference type="Proteomes" id="UP000002640">
    <property type="component" value="Unassembled WGS sequence"/>
</dbReference>
<dbReference type="GeneID" id="20653349"/>